<accession>A0A9Q8PMM1</accession>
<gene>
    <name evidence="1" type="ORF">CLAFUR5_14321</name>
</gene>
<dbReference type="Gene3D" id="3.10.28.20">
    <property type="entry name" value="Acetamidase/Formamidase-like domains"/>
    <property type="match status" value="1"/>
</dbReference>
<evidence type="ECO:0000313" key="2">
    <source>
        <dbReference type="Proteomes" id="UP000756132"/>
    </source>
</evidence>
<dbReference type="Proteomes" id="UP000756132">
    <property type="component" value="Chromosome 13"/>
</dbReference>
<protein>
    <submittedName>
        <fullName evidence="1">Formamidase</fullName>
    </submittedName>
</protein>
<dbReference type="KEGG" id="ffu:CLAFUR5_14321"/>
<reference evidence="1" key="2">
    <citation type="journal article" date="2022" name="Microb. Genom.">
        <title>A chromosome-scale genome assembly of the tomato pathogen Cladosporium fulvum reveals a compartmentalized genome architecture and the presence of a dispensable chromosome.</title>
        <authorList>
            <person name="Zaccaron A.Z."/>
            <person name="Chen L.H."/>
            <person name="Samaras A."/>
            <person name="Stergiopoulos I."/>
        </authorList>
    </citation>
    <scope>NUCLEOTIDE SEQUENCE</scope>
    <source>
        <strain evidence="1">Race5_Kim</strain>
    </source>
</reference>
<dbReference type="RefSeq" id="XP_047769701.1">
    <property type="nucleotide sequence ID" value="XM_047913469.1"/>
</dbReference>
<name>A0A9Q8PMM1_PASFU</name>
<dbReference type="PANTHER" id="PTHR31891:SF1">
    <property type="entry name" value="FORMAMIDASE C869.04-RELATED"/>
    <property type="match status" value="1"/>
</dbReference>
<dbReference type="GeneID" id="71994199"/>
<dbReference type="Gene3D" id="2.60.120.580">
    <property type="entry name" value="Acetamidase/Formamidase-like domains"/>
    <property type="match status" value="2"/>
</dbReference>
<sequence length="334" mass="36671">MPKYSFHVNRKQYHLNWDNRQPPQLTVNSGDVVTFDCIDGSNYQINLNSTAKDVANLDTSIADPVFGPVYINRAEPGNALEIEVLELEHADWGWTAIVPGFGLLGDEFPEAHLKIWNLPTSTPLTNGESKLNGHSHQRLAPFNDKIHIPIHPFMGTMGVAPSQPGAFSTIPPLDTGGNIDCRHITRGTKLILPVRTPGALFSCGDGHAAQGDGEVCGSAIETPMRVTVRFKVVKSQPHVQSPHFWSPPRRLEDEVLPDKGSYSTMGIDEDILEATRKAVRAMIEWLGVTKGLERVEAYMLCSVAVDLKMSEIVDMPNFAIVATVPLNIFVDGES</sequence>
<dbReference type="AlphaFoldDB" id="A0A9Q8PMM1"/>
<proteinExistence type="predicted"/>
<reference evidence="1" key="1">
    <citation type="submission" date="2021-12" db="EMBL/GenBank/DDBJ databases">
        <authorList>
            <person name="Zaccaron A."/>
            <person name="Stergiopoulos I."/>
        </authorList>
    </citation>
    <scope>NUCLEOTIDE SEQUENCE</scope>
    <source>
        <strain evidence="1">Race5_Kim</strain>
    </source>
</reference>
<dbReference type="InterPro" id="IPR004304">
    <property type="entry name" value="FmdA_AmdA"/>
</dbReference>
<dbReference type="Pfam" id="PF03069">
    <property type="entry name" value="FmdA_AmdA"/>
    <property type="match status" value="2"/>
</dbReference>
<evidence type="ECO:0000313" key="1">
    <source>
        <dbReference type="EMBL" id="UJO25335.1"/>
    </source>
</evidence>
<dbReference type="GO" id="GO:0016811">
    <property type="term" value="F:hydrolase activity, acting on carbon-nitrogen (but not peptide) bonds, in linear amides"/>
    <property type="evidence" value="ECO:0007669"/>
    <property type="project" value="InterPro"/>
</dbReference>
<keyword evidence="2" id="KW-1185">Reference proteome</keyword>
<dbReference type="OrthoDB" id="3335528at2759"/>
<dbReference type="PANTHER" id="PTHR31891">
    <property type="entry name" value="FORMAMIDASE C869.04-RELATED"/>
    <property type="match status" value="1"/>
</dbReference>
<dbReference type="SUPFAM" id="SSF141130">
    <property type="entry name" value="Acetamidase/Formamidase-like"/>
    <property type="match status" value="1"/>
</dbReference>
<dbReference type="EMBL" id="CP090175">
    <property type="protein sequence ID" value="UJO25335.1"/>
    <property type="molecule type" value="Genomic_DNA"/>
</dbReference>
<organism evidence="1 2">
    <name type="scientific">Passalora fulva</name>
    <name type="common">Tomato leaf mold</name>
    <name type="synonym">Cladosporium fulvum</name>
    <dbReference type="NCBI Taxonomy" id="5499"/>
    <lineage>
        <taxon>Eukaryota</taxon>
        <taxon>Fungi</taxon>
        <taxon>Dikarya</taxon>
        <taxon>Ascomycota</taxon>
        <taxon>Pezizomycotina</taxon>
        <taxon>Dothideomycetes</taxon>
        <taxon>Dothideomycetidae</taxon>
        <taxon>Mycosphaerellales</taxon>
        <taxon>Mycosphaerellaceae</taxon>
        <taxon>Fulvia</taxon>
    </lineage>
</organism>